<evidence type="ECO:0000313" key="2">
    <source>
        <dbReference type="EMBL" id="QHT96639.1"/>
    </source>
</evidence>
<protein>
    <submittedName>
        <fullName evidence="2">Uncharacterized protein</fullName>
    </submittedName>
</protein>
<sequence>MNQLAIDPDSINILPDKKFSDININSLVYHTFVIKSIIDNEDRVQLIVTGIQKCLIPVKYEDSLSNLQFKYRINDDASTDDYIMERKTKTVPVINSTDFNRATVTTNAMKLPLEVNIILNNFPFRLYKASVKIELTSKQVDKEDNSHVTLRPSYVYQDKGTYQNLIRVNNKDRNAIGSDPDYSNLLDAIDKTKSYDILTPIPFIYSVPDEKSKEDESKNIEYAPVVEIGFYLYEPVLESFFKMIAPLFMIMLLMTSTVLIDMDEISYLGMMGGIILAVVFVIKDIRRPSARSKTTTTDIYIYLFLTGLSLCAIGVFHPLLSIVGLGISWLSNIIPVIGYFRFAYITSTIINESHKYNNIIQDPNNKSKSKETIIYDKLVDVPTIDECIGFYKK</sequence>
<feature type="transmembrane region" description="Helical" evidence="1">
    <location>
        <begin position="322"/>
        <end position="344"/>
    </location>
</feature>
<organism evidence="2">
    <name type="scientific">viral metagenome</name>
    <dbReference type="NCBI Taxonomy" id="1070528"/>
    <lineage>
        <taxon>unclassified sequences</taxon>
        <taxon>metagenomes</taxon>
        <taxon>organismal metagenomes</taxon>
    </lineage>
</organism>
<dbReference type="EMBL" id="MN740261">
    <property type="protein sequence ID" value="QHT96639.1"/>
    <property type="molecule type" value="Genomic_DNA"/>
</dbReference>
<accession>A0A6C0IVG4</accession>
<keyword evidence="1" id="KW-1133">Transmembrane helix</keyword>
<name>A0A6C0IVG4_9ZZZZ</name>
<proteinExistence type="predicted"/>
<reference evidence="2" key="1">
    <citation type="journal article" date="2020" name="Nature">
        <title>Giant virus diversity and host interactions through global metagenomics.</title>
        <authorList>
            <person name="Schulz F."/>
            <person name="Roux S."/>
            <person name="Paez-Espino D."/>
            <person name="Jungbluth S."/>
            <person name="Walsh D.A."/>
            <person name="Denef V.J."/>
            <person name="McMahon K.D."/>
            <person name="Konstantinidis K.T."/>
            <person name="Eloe-Fadrosh E.A."/>
            <person name="Kyrpides N.C."/>
            <person name="Woyke T."/>
        </authorList>
    </citation>
    <scope>NUCLEOTIDE SEQUENCE</scope>
    <source>
        <strain evidence="2">GVMAG-M-3300024302-11</strain>
    </source>
</reference>
<keyword evidence="1" id="KW-0472">Membrane</keyword>
<keyword evidence="1" id="KW-0812">Transmembrane</keyword>
<dbReference type="AlphaFoldDB" id="A0A6C0IVG4"/>
<feature type="transmembrane region" description="Helical" evidence="1">
    <location>
        <begin position="297"/>
        <end position="316"/>
    </location>
</feature>
<feature type="transmembrane region" description="Helical" evidence="1">
    <location>
        <begin position="265"/>
        <end position="285"/>
    </location>
</feature>
<feature type="transmembrane region" description="Helical" evidence="1">
    <location>
        <begin position="240"/>
        <end position="259"/>
    </location>
</feature>
<evidence type="ECO:0000256" key="1">
    <source>
        <dbReference type="SAM" id="Phobius"/>
    </source>
</evidence>